<dbReference type="InterPro" id="IPR036680">
    <property type="entry name" value="SPOR-like_sf"/>
</dbReference>
<evidence type="ECO:0000256" key="1">
    <source>
        <dbReference type="SAM" id="Phobius"/>
    </source>
</evidence>
<name>A0A3B0Z1A5_9ZZZZ</name>
<gene>
    <name evidence="3" type="ORF">MNBD_GAMMA16-1899</name>
</gene>
<dbReference type="EMBL" id="UOFO01000073">
    <property type="protein sequence ID" value="VAW85451.1"/>
    <property type="molecule type" value="Genomic_DNA"/>
</dbReference>
<keyword evidence="1" id="KW-0812">Transmembrane</keyword>
<protein>
    <recommendedName>
        <fullName evidence="2">SPOR domain-containing protein</fullName>
    </recommendedName>
</protein>
<evidence type="ECO:0000259" key="2">
    <source>
        <dbReference type="PROSITE" id="PS51724"/>
    </source>
</evidence>
<dbReference type="PROSITE" id="PS51724">
    <property type="entry name" value="SPOR"/>
    <property type="match status" value="1"/>
</dbReference>
<dbReference type="GO" id="GO:0042834">
    <property type="term" value="F:peptidoglycan binding"/>
    <property type="evidence" value="ECO:0007669"/>
    <property type="project" value="InterPro"/>
</dbReference>
<dbReference type="InterPro" id="IPR007730">
    <property type="entry name" value="SPOR-like_dom"/>
</dbReference>
<keyword evidence="1" id="KW-0472">Membrane</keyword>
<proteinExistence type="predicted"/>
<dbReference type="Gene3D" id="3.30.70.1070">
    <property type="entry name" value="Sporulation related repeat"/>
    <property type="match status" value="1"/>
</dbReference>
<keyword evidence="1" id="KW-1133">Transmembrane helix</keyword>
<feature type="transmembrane region" description="Helical" evidence="1">
    <location>
        <begin position="6"/>
        <end position="22"/>
    </location>
</feature>
<feature type="domain" description="SPOR" evidence="2">
    <location>
        <begin position="73"/>
        <end position="151"/>
    </location>
</feature>
<evidence type="ECO:0000313" key="3">
    <source>
        <dbReference type="EMBL" id="VAW85451.1"/>
    </source>
</evidence>
<dbReference type="Pfam" id="PF05036">
    <property type="entry name" value="SPOR"/>
    <property type="match status" value="1"/>
</dbReference>
<reference evidence="3" key="1">
    <citation type="submission" date="2018-06" db="EMBL/GenBank/DDBJ databases">
        <authorList>
            <person name="Zhirakovskaya E."/>
        </authorList>
    </citation>
    <scope>NUCLEOTIDE SEQUENCE</scope>
</reference>
<sequence length="230" mass="26029">MKYLFWVIVCINVLFLVWFVAFKQAEQNGADRTPSLIKEPPRDADSIILLSEINASLGAAPNVSSLGNSSLVRKLLGSRCLTMGVFTKNDEASNALSYLKSIGLNGLIRKEESVNRSGYWVFLPPHSSRADARAKLKELQANGFDSFIVTKGVNRNAISLGIFKHKYEAKQHLADLEGKIRDIELGQRIRIRTKYWLDIEYHRREMVPENILNKLVSEDFSEVDIVSRDC</sequence>
<dbReference type="SUPFAM" id="SSF110997">
    <property type="entry name" value="Sporulation related repeat"/>
    <property type="match status" value="1"/>
</dbReference>
<dbReference type="AlphaFoldDB" id="A0A3B0Z1A5"/>
<organism evidence="3">
    <name type="scientific">hydrothermal vent metagenome</name>
    <dbReference type="NCBI Taxonomy" id="652676"/>
    <lineage>
        <taxon>unclassified sequences</taxon>
        <taxon>metagenomes</taxon>
        <taxon>ecological metagenomes</taxon>
    </lineage>
</organism>
<accession>A0A3B0Z1A5</accession>